<accession>A0A5N4CKZ9</accession>
<evidence type="ECO:0000256" key="12">
    <source>
        <dbReference type="SAM" id="Coils"/>
    </source>
</evidence>
<dbReference type="GO" id="GO:0015031">
    <property type="term" value="P:protein transport"/>
    <property type="evidence" value="ECO:0007669"/>
    <property type="project" value="UniProtKB-KW"/>
</dbReference>
<dbReference type="PANTHER" id="PTHR13050">
    <property type="entry name" value="USE1-LIKE PROTEIN"/>
    <property type="match status" value="1"/>
</dbReference>
<dbReference type="PANTHER" id="PTHR13050:SF10">
    <property type="entry name" value="VESICLE TRANSPORT PROTEIN USE1"/>
    <property type="match status" value="1"/>
</dbReference>
<keyword evidence="8" id="KW-0653">Protein transport</keyword>
<dbReference type="CDD" id="cd15860">
    <property type="entry name" value="SNARE_USE1"/>
    <property type="match status" value="1"/>
</dbReference>
<sequence>MAPLFKTRHYFRRPKQGWNSKRAVHFRPEGGQQKALPPPLKMAPAEGAEYLWVVMAASRLELNLVRLLCRCEAMAAERRDPDEWRLEKYVGALEDMLQALKAQASKPASEVINEYSRKVDFLKGMLQAEKLTSSSEKALANQFLAPGRVPTTAKERVPATKTLHLQSRARYTSEMRSELLGTDSTGVRKLENSKRNSLLLPAWPVLLPEPELDVRKRTGVAGPRPGDEKQSAAELDLVLQRHQNLQEKLAEEMLGLARSLKTNTLAAQSVIKKDNQTLSHSLKMADQNLEKLKTESERLEQHTQKSVNWLLWAMLIIVCFIFISMILFIRIMPKLK</sequence>
<comment type="similarity">
    <text evidence="2">Belongs to the USE1 family.</text>
</comment>
<evidence type="ECO:0000256" key="2">
    <source>
        <dbReference type="ARBA" id="ARBA00007891"/>
    </source>
</evidence>
<dbReference type="GO" id="GO:0005484">
    <property type="term" value="F:SNAP receptor activity"/>
    <property type="evidence" value="ECO:0007669"/>
    <property type="project" value="TreeGrafter"/>
</dbReference>
<feature type="coiled-coil region" evidence="12">
    <location>
        <begin position="232"/>
        <end position="305"/>
    </location>
</feature>
<evidence type="ECO:0000256" key="1">
    <source>
        <dbReference type="ARBA" id="ARBA00004163"/>
    </source>
</evidence>
<dbReference type="AlphaFoldDB" id="A0A5N4CKZ9"/>
<evidence type="ECO:0000313" key="14">
    <source>
        <dbReference type="EMBL" id="KAB1259588.1"/>
    </source>
</evidence>
<evidence type="ECO:0000256" key="5">
    <source>
        <dbReference type="ARBA" id="ARBA00022692"/>
    </source>
</evidence>
<feature type="transmembrane region" description="Helical" evidence="13">
    <location>
        <begin position="309"/>
        <end position="329"/>
    </location>
</feature>
<name>A0A5N4CKZ9_CAMDR</name>
<comment type="caution">
    <text evidence="14">The sequence shown here is derived from an EMBL/GenBank/DDBJ whole genome shotgun (WGS) entry which is preliminary data.</text>
</comment>
<protein>
    <recommendedName>
        <fullName evidence="3">Vesicle transport protein USE1</fullName>
    </recommendedName>
    <alternativeName>
        <fullName evidence="11">USE1-like protein</fullName>
    </alternativeName>
</protein>
<dbReference type="STRING" id="9838.ENSCDRP00005023521"/>
<keyword evidence="12" id="KW-0175">Coiled coil</keyword>
<evidence type="ECO:0000256" key="3">
    <source>
        <dbReference type="ARBA" id="ARBA00015843"/>
    </source>
</evidence>
<dbReference type="GO" id="GO:0006890">
    <property type="term" value="P:retrograde vesicle-mediated transport, Golgi to endoplasmic reticulum"/>
    <property type="evidence" value="ECO:0007669"/>
    <property type="project" value="TreeGrafter"/>
</dbReference>
<gene>
    <name evidence="14" type="ORF">Cadr_000025580</name>
</gene>
<organism evidence="14 15">
    <name type="scientific">Camelus dromedarius</name>
    <name type="common">Dromedary</name>
    <name type="synonym">Arabian camel</name>
    <dbReference type="NCBI Taxonomy" id="9838"/>
    <lineage>
        <taxon>Eukaryota</taxon>
        <taxon>Metazoa</taxon>
        <taxon>Chordata</taxon>
        <taxon>Craniata</taxon>
        <taxon>Vertebrata</taxon>
        <taxon>Euteleostomi</taxon>
        <taxon>Mammalia</taxon>
        <taxon>Eutheria</taxon>
        <taxon>Laurasiatheria</taxon>
        <taxon>Artiodactyla</taxon>
        <taxon>Tylopoda</taxon>
        <taxon>Camelidae</taxon>
        <taxon>Camelus</taxon>
    </lineage>
</organism>
<comment type="subcellular location">
    <subcellularLocation>
        <location evidence="1">Endoplasmic reticulum membrane</location>
        <topology evidence="1">Single-pass type IV membrane protein</topology>
    </subcellularLocation>
</comment>
<dbReference type="Pfam" id="PF09753">
    <property type="entry name" value="Use1"/>
    <property type="match status" value="1"/>
</dbReference>
<evidence type="ECO:0000256" key="9">
    <source>
        <dbReference type="ARBA" id="ARBA00022989"/>
    </source>
</evidence>
<evidence type="ECO:0000256" key="10">
    <source>
        <dbReference type="ARBA" id="ARBA00023136"/>
    </source>
</evidence>
<proteinExistence type="inferred from homology"/>
<evidence type="ECO:0000256" key="6">
    <source>
        <dbReference type="ARBA" id="ARBA00022824"/>
    </source>
</evidence>
<keyword evidence="7" id="KW-0931">ER-Golgi transport</keyword>
<keyword evidence="4" id="KW-0813">Transport</keyword>
<keyword evidence="15" id="KW-1185">Reference proteome</keyword>
<dbReference type="GO" id="GO:0031201">
    <property type="term" value="C:SNARE complex"/>
    <property type="evidence" value="ECO:0007669"/>
    <property type="project" value="TreeGrafter"/>
</dbReference>
<keyword evidence="10 13" id="KW-0472">Membrane</keyword>
<dbReference type="InterPro" id="IPR019150">
    <property type="entry name" value="Vesicle_transport_protein_Use1"/>
</dbReference>
<evidence type="ECO:0000256" key="13">
    <source>
        <dbReference type="SAM" id="Phobius"/>
    </source>
</evidence>
<evidence type="ECO:0000256" key="4">
    <source>
        <dbReference type="ARBA" id="ARBA00022448"/>
    </source>
</evidence>
<dbReference type="EMBL" id="JWIN03000022">
    <property type="protein sequence ID" value="KAB1259588.1"/>
    <property type="molecule type" value="Genomic_DNA"/>
</dbReference>
<evidence type="ECO:0000256" key="7">
    <source>
        <dbReference type="ARBA" id="ARBA00022892"/>
    </source>
</evidence>
<keyword evidence="6" id="KW-0256">Endoplasmic reticulum</keyword>
<dbReference type="Proteomes" id="UP000299084">
    <property type="component" value="Unassembled WGS sequence"/>
</dbReference>
<evidence type="ECO:0000313" key="15">
    <source>
        <dbReference type="Proteomes" id="UP000299084"/>
    </source>
</evidence>
<keyword evidence="5 13" id="KW-0812">Transmembrane</keyword>
<evidence type="ECO:0000256" key="11">
    <source>
        <dbReference type="ARBA" id="ARBA00032711"/>
    </source>
</evidence>
<dbReference type="GO" id="GO:0005789">
    <property type="term" value="C:endoplasmic reticulum membrane"/>
    <property type="evidence" value="ECO:0007669"/>
    <property type="project" value="UniProtKB-SubCell"/>
</dbReference>
<reference evidence="14 15" key="1">
    <citation type="journal article" date="2019" name="Mol. Ecol. Resour.">
        <title>Improving Illumina assemblies with Hi-C and long reads: an example with the North African dromedary.</title>
        <authorList>
            <person name="Elbers J.P."/>
            <person name="Rogers M.F."/>
            <person name="Perelman P.L."/>
            <person name="Proskuryakova A.A."/>
            <person name="Serdyukova N.A."/>
            <person name="Johnson W.E."/>
            <person name="Horin P."/>
            <person name="Corander J."/>
            <person name="Murphy D."/>
            <person name="Burger P.A."/>
        </authorList>
    </citation>
    <scope>NUCLEOTIDE SEQUENCE [LARGE SCALE GENOMIC DNA]</scope>
    <source>
        <strain evidence="14">Drom800</strain>
        <tissue evidence="14">Blood</tissue>
    </source>
</reference>
<evidence type="ECO:0000256" key="8">
    <source>
        <dbReference type="ARBA" id="ARBA00022927"/>
    </source>
</evidence>
<keyword evidence="9 13" id="KW-1133">Transmembrane helix</keyword>